<evidence type="ECO:0000313" key="2">
    <source>
        <dbReference type="Proteomes" id="UP000254263"/>
    </source>
</evidence>
<protein>
    <recommendedName>
        <fullName evidence="3">TonB-dependent receptor</fullName>
    </recommendedName>
</protein>
<accession>A0A379DJF3</accession>
<dbReference type="SUPFAM" id="SSF56935">
    <property type="entry name" value="Porins"/>
    <property type="match status" value="1"/>
</dbReference>
<reference evidence="1 2" key="1">
    <citation type="submission" date="2018-06" db="EMBL/GenBank/DDBJ databases">
        <authorList>
            <consortium name="Pathogen Informatics"/>
            <person name="Doyle S."/>
        </authorList>
    </citation>
    <scope>NUCLEOTIDE SEQUENCE [LARGE SCALE GENOMIC DNA]</scope>
    <source>
        <strain evidence="1 2">NCTC13100</strain>
    </source>
</reference>
<dbReference type="EMBL" id="UGTI01000001">
    <property type="protein sequence ID" value="SUB78510.1"/>
    <property type="molecule type" value="Genomic_DNA"/>
</dbReference>
<sequence length="848" mass="96883">MVIAGEVVQKNGTEKVAGAILYLIDAKSNKSISIAQSEDDGSFVFKSSKQPEQDQELVLRAILLGYKPLKQVVKYSNGMVLRLEMEATSFELREVKIKAPAIRELGDTVIYRTSAFAQKQDMTLAQVLERMPGLEIGNGGLIKYEGKPINKFYIEQMDLLGRRYSMASNSLRPEDVAAVEIYRNHEPLRMLEDQSLSDRAALNIKLTKRAKGRILAWAWLSAGVGEDPFLYDLNGRIMRFNSTSQGLYLIKANDTGKDVIEEIRAHELSMSRKLVFSMSDYASPDFYQSMGEALKGSPIGKRQRFNHSCVLSGNQLLKLGDHRFLRINALYSDERFNSSKQETIDYTLPDGHSHTLTGEQDYESRERRMVIEGDYEHNGDRSYFDNKTKLEYKSGNSIDQLRQDHAAYEQKLSLPYLKIENSTTYLFRLGKRLIKLDNKAKYLSRNQTINTSFHRNQSIKSSLLDNSLLLGANRVLGKHQLDNTLQWDLQYHNIGVESSWLLQKPEQLSEYLSNSIRWSPQYNWKIGNWYLMAELPVTYYAYKYQHKNENFVKAELYLRGSKYWANNLKADGSYRFYHHISGASSQLPGLKIIDSRRLTELLPNPYQGNTHTGTLNLSYTVPTSGTAINASTTLSNSKRAYTSSSELQDGYIVFKQIERPSISTRWSNSIRVSQTFWQGKLDASIKGLYNRSRSETYIQKEEIDLISHNYSVWTDLSLRITPDIKLDYSGSLMENRSNSTEGRTLILPKLLMQKHKGTLLVWLSNKWSATATAEHHHTSEKKRGSSSNVTFLDLGFKYHGKKVGIDLLVSNITNQMNYEAITINEPHTSIVTTPLRPFEVLLTFTLKQ</sequence>
<dbReference type="RefSeq" id="WP_018360865.1">
    <property type="nucleotide sequence ID" value="NZ_UGTI01000001.1"/>
</dbReference>
<gene>
    <name evidence="1" type="ORF">NCTC13100_01688</name>
</gene>
<evidence type="ECO:0008006" key="3">
    <source>
        <dbReference type="Google" id="ProtNLM"/>
    </source>
</evidence>
<dbReference type="AlphaFoldDB" id="A0A379DJF3"/>
<organism evidence="1 2">
    <name type="scientific">Porphyromonas macacae</name>
    <dbReference type="NCBI Taxonomy" id="28115"/>
    <lineage>
        <taxon>Bacteria</taxon>
        <taxon>Pseudomonadati</taxon>
        <taxon>Bacteroidota</taxon>
        <taxon>Bacteroidia</taxon>
        <taxon>Bacteroidales</taxon>
        <taxon>Porphyromonadaceae</taxon>
        <taxon>Porphyromonas</taxon>
    </lineage>
</organism>
<name>A0A379DJF3_9PORP</name>
<evidence type="ECO:0000313" key="1">
    <source>
        <dbReference type="EMBL" id="SUB78510.1"/>
    </source>
</evidence>
<dbReference type="Proteomes" id="UP000254263">
    <property type="component" value="Unassembled WGS sequence"/>
</dbReference>
<proteinExistence type="predicted"/>